<dbReference type="InterPro" id="IPR003737">
    <property type="entry name" value="GlcNAc_PI_deacetylase-related"/>
</dbReference>
<name>A0A840E1W1_9BACT</name>
<keyword evidence="2" id="KW-1185">Reference proteome</keyword>
<dbReference type="GO" id="GO:0008757">
    <property type="term" value="F:S-adenosylmethionine-dependent methyltransferase activity"/>
    <property type="evidence" value="ECO:0007669"/>
    <property type="project" value="InterPro"/>
</dbReference>
<dbReference type="GO" id="GO:0016811">
    <property type="term" value="F:hydrolase activity, acting on carbon-nitrogen (but not peptide) bonds, in linear amides"/>
    <property type="evidence" value="ECO:0007669"/>
    <property type="project" value="TreeGrafter"/>
</dbReference>
<evidence type="ECO:0000313" key="1">
    <source>
        <dbReference type="EMBL" id="MBB4079211.1"/>
    </source>
</evidence>
<dbReference type="Gene3D" id="3.40.50.10320">
    <property type="entry name" value="LmbE-like"/>
    <property type="match status" value="1"/>
</dbReference>
<dbReference type="InterPro" id="IPR029063">
    <property type="entry name" value="SAM-dependent_MTases_sf"/>
</dbReference>
<comment type="caution">
    <text evidence="1">The sequence shown here is derived from an EMBL/GenBank/DDBJ whole genome shotgun (WGS) entry which is preliminary data.</text>
</comment>
<protein>
    <submittedName>
        <fullName evidence="1">LmbE family N-acetylglucosaminyl deacetylase/SAM-dependent methyltransferase</fullName>
    </submittedName>
</protein>
<gene>
    <name evidence="1" type="ORF">GGR28_001831</name>
</gene>
<dbReference type="EMBL" id="JACIFF010000004">
    <property type="protein sequence ID" value="MBB4079211.1"/>
    <property type="molecule type" value="Genomic_DNA"/>
</dbReference>
<dbReference type="AlphaFoldDB" id="A0A840E1W1"/>
<dbReference type="PANTHER" id="PTHR12993">
    <property type="entry name" value="N-ACETYLGLUCOSAMINYL-PHOSPHATIDYLINOSITOL DE-N-ACETYLASE-RELATED"/>
    <property type="match status" value="1"/>
</dbReference>
<dbReference type="GO" id="GO:0009312">
    <property type="term" value="P:oligosaccharide biosynthetic process"/>
    <property type="evidence" value="ECO:0007669"/>
    <property type="project" value="InterPro"/>
</dbReference>
<dbReference type="SUPFAM" id="SSF53335">
    <property type="entry name" value="S-adenosyl-L-methionine-dependent methyltransferases"/>
    <property type="match status" value="1"/>
</dbReference>
<dbReference type="PANTHER" id="PTHR12993:SF29">
    <property type="entry name" value="BLR3841 PROTEIN"/>
    <property type="match status" value="1"/>
</dbReference>
<keyword evidence="1" id="KW-0489">Methyltransferase</keyword>
<evidence type="ECO:0000313" key="2">
    <source>
        <dbReference type="Proteomes" id="UP000576209"/>
    </source>
</evidence>
<keyword evidence="1" id="KW-0808">Transferase</keyword>
<dbReference type="RefSeq" id="WP_183495464.1">
    <property type="nucleotide sequence ID" value="NZ_JACIFF010000004.1"/>
</dbReference>
<accession>A0A840E1W1</accession>
<dbReference type="Gene3D" id="3.40.50.150">
    <property type="entry name" value="Vaccinia Virus protein VP39"/>
    <property type="match status" value="1"/>
</dbReference>
<dbReference type="InterPro" id="IPR024078">
    <property type="entry name" value="LmbE-like_dom_sf"/>
</dbReference>
<sequence length="456" mass="51451">MTTLPTDPALVEKRKRDLRENTPVHPVGDLEAWSSTVVFSPHPDDESLGCGGLIATLADRGQAVRVVFVSDGSMSHPNSVNFPRERRAAIRQTEALAACNELGVPADRVHFMGLPDGAIPGRHDEGFSAAVNTVANWLTEWRADTVVVPWRRDLHPDHRTTWDICRAAADKLPTEPRWIEYPIWMWEATNVVDLPRAEEMIAWRLDVTAQQDRKEAAVLAHASQLGQVIDDDPTGFVLQDHMLDHFRGTSEVYFEPAAKRHRSLGAGYFDRVYDDRDDPWNFETSAYEHGKYAATIAALPRDRYPSGFEIGCSIGVLTELLADRCDKLLSVDTSEAPLARARARLAGRPEVEFRQMIIPEEYPTASFDLVVLSEVGYYWGYEDLYRSIDLIQQGINRGGDLILVHYTPYVPDYPLTGDEVHEAFKQRLVGFHHVHGTRAERYRLDVWRRGKGTPNG</sequence>
<organism evidence="1 2">
    <name type="scientific">Neolewinella aquimaris</name>
    <dbReference type="NCBI Taxonomy" id="1835722"/>
    <lineage>
        <taxon>Bacteria</taxon>
        <taxon>Pseudomonadati</taxon>
        <taxon>Bacteroidota</taxon>
        <taxon>Saprospiria</taxon>
        <taxon>Saprospirales</taxon>
        <taxon>Lewinellaceae</taxon>
        <taxon>Neolewinella</taxon>
    </lineage>
</organism>
<dbReference type="Proteomes" id="UP000576209">
    <property type="component" value="Unassembled WGS sequence"/>
</dbReference>
<dbReference type="GO" id="GO:0032259">
    <property type="term" value="P:methylation"/>
    <property type="evidence" value="ECO:0007669"/>
    <property type="project" value="UniProtKB-KW"/>
</dbReference>
<dbReference type="Pfam" id="PF05401">
    <property type="entry name" value="NodS"/>
    <property type="match status" value="1"/>
</dbReference>
<reference evidence="1 2" key="1">
    <citation type="submission" date="2020-08" db="EMBL/GenBank/DDBJ databases">
        <title>Genomic Encyclopedia of Type Strains, Phase IV (KMG-IV): sequencing the most valuable type-strain genomes for metagenomic binning, comparative biology and taxonomic classification.</title>
        <authorList>
            <person name="Goeker M."/>
        </authorList>
    </citation>
    <scope>NUCLEOTIDE SEQUENCE [LARGE SCALE GENOMIC DNA]</scope>
    <source>
        <strain evidence="1 2">DSM 105137</strain>
    </source>
</reference>
<dbReference type="SUPFAM" id="SSF102588">
    <property type="entry name" value="LmbE-like"/>
    <property type="match status" value="1"/>
</dbReference>
<dbReference type="InterPro" id="IPR008715">
    <property type="entry name" value="SAM-MeTfrase_NodS-like"/>
</dbReference>
<dbReference type="Pfam" id="PF02585">
    <property type="entry name" value="PIG-L"/>
    <property type="match status" value="1"/>
</dbReference>
<proteinExistence type="predicted"/>